<feature type="domain" description="SipL SPOCS" evidence="1">
    <location>
        <begin position="105"/>
        <end position="164"/>
    </location>
</feature>
<evidence type="ECO:0000313" key="3">
    <source>
        <dbReference type="Proteomes" id="UP000001556"/>
    </source>
</evidence>
<gene>
    <name evidence="2" type="ordered locus">Dred_0083</name>
</gene>
<evidence type="ECO:0000259" key="1">
    <source>
        <dbReference type="Pfam" id="PF12673"/>
    </source>
</evidence>
<organism evidence="2 3">
    <name type="scientific">Desulforamulus reducens (strain ATCC BAA-1160 / DSM 100696 / MI-1)</name>
    <name type="common">Desulfotomaculum reducens</name>
    <dbReference type="NCBI Taxonomy" id="349161"/>
    <lineage>
        <taxon>Bacteria</taxon>
        <taxon>Bacillati</taxon>
        <taxon>Bacillota</taxon>
        <taxon>Clostridia</taxon>
        <taxon>Eubacteriales</taxon>
        <taxon>Peptococcaceae</taxon>
        <taxon>Desulforamulus</taxon>
    </lineage>
</organism>
<evidence type="ECO:0000313" key="2">
    <source>
        <dbReference type="EMBL" id="ABO48633.1"/>
    </source>
</evidence>
<reference evidence="2 3" key="1">
    <citation type="submission" date="2007-03" db="EMBL/GenBank/DDBJ databases">
        <title>Complete sequence of Desulfotomaculum reducens MI-1.</title>
        <authorList>
            <consortium name="US DOE Joint Genome Institute"/>
            <person name="Copeland A."/>
            <person name="Lucas S."/>
            <person name="Lapidus A."/>
            <person name="Barry K."/>
            <person name="Detter J.C."/>
            <person name="Glavina del Rio T."/>
            <person name="Hammon N."/>
            <person name="Israni S."/>
            <person name="Dalin E."/>
            <person name="Tice H."/>
            <person name="Pitluck S."/>
            <person name="Sims D."/>
            <person name="Brettin T."/>
            <person name="Bruce D."/>
            <person name="Han C."/>
            <person name="Tapia R."/>
            <person name="Schmutz J."/>
            <person name="Larimer F."/>
            <person name="Land M."/>
            <person name="Hauser L."/>
            <person name="Kyrpides N."/>
            <person name="Kim E."/>
            <person name="Tebo B.M."/>
            <person name="Richardson P."/>
        </authorList>
    </citation>
    <scope>NUCLEOTIDE SEQUENCE [LARGE SCALE GENOMIC DNA]</scope>
    <source>
        <strain evidence="2 3">MI-1</strain>
    </source>
</reference>
<dbReference type="eggNOG" id="COG1388">
    <property type="taxonomic scope" value="Bacteria"/>
</dbReference>
<proteinExistence type="predicted"/>
<dbReference type="RefSeq" id="WP_011876477.1">
    <property type="nucleotide sequence ID" value="NC_009253.1"/>
</dbReference>
<keyword evidence="3" id="KW-1185">Reference proteome</keyword>
<name>A4J0N0_DESRM</name>
<accession>A4J0N0</accession>
<dbReference type="OrthoDB" id="1785142at2"/>
<protein>
    <recommendedName>
        <fullName evidence="1">SipL SPOCS domain-containing protein</fullName>
    </recommendedName>
</protein>
<dbReference type="EMBL" id="CP000612">
    <property type="protein sequence ID" value="ABO48633.1"/>
    <property type="molecule type" value="Genomic_DNA"/>
</dbReference>
<dbReference type="KEGG" id="drm:Dred_0083"/>
<dbReference type="Proteomes" id="UP000001556">
    <property type="component" value="Chromosome"/>
</dbReference>
<dbReference type="Pfam" id="PF12673">
    <property type="entry name" value="SipL"/>
    <property type="match status" value="1"/>
</dbReference>
<sequence length="374" mass="40411">MPNGFTGCVLVKLPIVIADVTDSITVDNTTCLDELAKKVDHIDVVVRDLEADPVFGRTIAPVHLPGFRQNVITPGQYPGYVQNYCNSPKATVHAFEVECGPRELKSITVSGTIHKQIYYVNKHDDVRHLGEDIPFTKTVKLEPPLPVMNPGNIDIEFKDVDVDVAFDIPRPTRINQSATVSFVIKITEDHQIFIQTCIPDQDLVGQQVLANTGFEAFSGCVLDVWQTANVVPGQPGRNGGFSVGLAGPAPSECLPTVPNTASLVQSIPSEVIRPGLKYEFCFYIQDVVPTGIVENYTVEAKISFYDATGQVINSSAVTTVDENAVTGTWKQVCVTSNAAPEGAVSGNVSIVYTRGTGDNGSFVRIDDATLTVRS</sequence>
<dbReference type="HOGENOM" id="CLU_743413_0_0_9"/>
<dbReference type="InterPro" id="IPR024300">
    <property type="entry name" value="SipL_SPOCS_dom"/>
</dbReference>
<dbReference type="STRING" id="349161.Dred_0083"/>
<dbReference type="AlphaFoldDB" id="A4J0N0"/>
<dbReference type="Gene3D" id="2.60.120.260">
    <property type="entry name" value="Galactose-binding domain-like"/>
    <property type="match status" value="1"/>
</dbReference>